<protein>
    <submittedName>
        <fullName evidence="2">Uncharacterized protein</fullName>
    </submittedName>
</protein>
<proteinExistence type="predicted"/>
<accession>M1AL79</accession>
<dbReference type="Gramene" id="PGSC0003DMT400025248">
    <property type="protein sequence ID" value="PGSC0003DMT400025248"/>
    <property type="gene ID" value="PGSC0003DMG400009754"/>
</dbReference>
<name>M1AL79_SOLTU</name>
<dbReference type="EnsemblPlants" id="PGSC0003DMT400025248">
    <property type="protein sequence ID" value="PGSC0003DMT400025248"/>
    <property type="gene ID" value="PGSC0003DMG400009754"/>
</dbReference>
<reference evidence="3" key="1">
    <citation type="journal article" date="2011" name="Nature">
        <title>Genome sequence and analysis of the tuber crop potato.</title>
        <authorList>
            <consortium name="The Potato Genome Sequencing Consortium"/>
        </authorList>
    </citation>
    <scope>NUCLEOTIDE SEQUENCE [LARGE SCALE GENOMIC DNA]</scope>
    <source>
        <strain evidence="3">cv. DM1-3 516 R44</strain>
    </source>
</reference>
<feature type="compositionally biased region" description="Polar residues" evidence="1">
    <location>
        <begin position="92"/>
        <end position="106"/>
    </location>
</feature>
<evidence type="ECO:0000313" key="3">
    <source>
        <dbReference type="Proteomes" id="UP000011115"/>
    </source>
</evidence>
<evidence type="ECO:0000256" key="1">
    <source>
        <dbReference type="SAM" id="MobiDB-lite"/>
    </source>
</evidence>
<reference evidence="2" key="2">
    <citation type="submission" date="2015-06" db="UniProtKB">
        <authorList>
            <consortium name="EnsemblPlants"/>
        </authorList>
    </citation>
    <scope>IDENTIFICATION</scope>
    <source>
        <strain evidence="2">DM1-3 516 R44</strain>
    </source>
</reference>
<dbReference type="AlphaFoldDB" id="M1AL79"/>
<feature type="compositionally biased region" description="Low complexity" evidence="1">
    <location>
        <begin position="76"/>
        <end position="88"/>
    </location>
</feature>
<dbReference type="PaxDb" id="4113-PGSC0003DMT400025248"/>
<evidence type="ECO:0000313" key="2">
    <source>
        <dbReference type="EnsemblPlants" id="PGSC0003DMT400025248"/>
    </source>
</evidence>
<sequence>MLRPRASKTLDIGCDLAAKRAKQAAPAAPSSNHQRISGTRAATNATSSIGQQLPAAPDSNTSKQQLREQHLTTGEPLSSPLLLFQFSPPTAPTSASNDGATLANSYENKEIS</sequence>
<dbReference type="Proteomes" id="UP000011115">
    <property type="component" value="Unassembled WGS sequence"/>
</dbReference>
<dbReference type="HOGENOM" id="CLU_2150336_0_0_1"/>
<feature type="compositionally biased region" description="Polar residues" evidence="1">
    <location>
        <begin position="30"/>
        <end position="51"/>
    </location>
</feature>
<keyword evidence="3" id="KW-1185">Reference proteome</keyword>
<organism evidence="2 3">
    <name type="scientific">Solanum tuberosum</name>
    <name type="common">Potato</name>
    <dbReference type="NCBI Taxonomy" id="4113"/>
    <lineage>
        <taxon>Eukaryota</taxon>
        <taxon>Viridiplantae</taxon>
        <taxon>Streptophyta</taxon>
        <taxon>Embryophyta</taxon>
        <taxon>Tracheophyta</taxon>
        <taxon>Spermatophyta</taxon>
        <taxon>Magnoliopsida</taxon>
        <taxon>eudicotyledons</taxon>
        <taxon>Gunneridae</taxon>
        <taxon>Pentapetalae</taxon>
        <taxon>asterids</taxon>
        <taxon>lamiids</taxon>
        <taxon>Solanales</taxon>
        <taxon>Solanaceae</taxon>
        <taxon>Solanoideae</taxon>
        <taxon>Solaneae</taxon>
        <taxon>Solanum</taxon>
    </lineage>
</organism>
<dbReference type="InParanoid" id="M1AL79"/>
<feature type="region of interest" description="Disordered" evidence="1">
    <location>
        <begin position="19"/>
        <end position="112"/>
    </location>
</feature>